<feature type="compositionally biased region" description="Basic and acidic residues" evidence="1">
    <location>
        <begin position="35"/>
        <end position="52"/>
    </location>
</feature>
<protein>
    <submittedName>
        <fullName evidence="2">Uncharacterized protein</fullName>
    </submittedName>
</protein>
<feature type="region of interest" description="Disordered" evidence="1">
    <location>
        <begin position="20"/>
        <end position="111"/>
    </location>
</feature>
<name>A0A6A6R2W3_9PEZI</name>
<keyword evidence="3" id="KW-1185">Reference proteome</keyword>
<feature type="compositionally biased region" description="Polar residues" evidence="1">
    <location>
        <begin position="66"/>
        <end position="79"/>
    </location>
</feature>
<evidence type="ECO:0000313" key="3">
    <source>
        <dbReference type="Proteomes" id="UP000799750"/>
    </source>
</evidence>
<dbReference type="Proteomes" id="UP000799750">
    <property type="component" value="Unassembled WGS sequence"/>
</dbReference>
<sequence length="171" mass="19076">MTRSDGKYCQQTYSSDAVELLGDYSPNGSRFGQPGRHDRKESQMRENSKEDAVSGDVRCPSARAGNPTSHPSFAVSSEASGPKPREQKRRDKCLHPRSSSRPCASFTSDKSALRMARIFKRKPAFSRTIPAPRSLRSLRTKPRKQEQRNECLTLGSSARFGHREASENSTT</sequence>
<feature type="compositionally biased region" description="Polar residues" evidence="1">
    <location>
        <begin position="97"/>
        <end position="110"/>
    </location>
</feature>
<reference evidence="2" key="1">
    <citation type="journal article" date="2020" name="Stud. Mycol.">
        <title>101 Dothideomycetes genomes: a test case for predicting lifestyles and emergence of pathogens.</title>
        <authorList>
            <person name="Haridas S."/>
            <person name="Albert R."/>
            <person name="Binder M."/>
            <person name="Bloem J."/>
            <person name="Labutti K."/>
            <person name="Salamov A."/>
            <person name="Andreopoulos B."/>
            <person name="Baker S."/>
            <person name="Barry K."/>
            <person name="Bills G."/>
            <person name="Bluhm B."/>
            <person name="Cannon C."/>
            <person name="Castanera R."/>
            <person name="Culley D."/>
            <person name="Daum C."/>
            <person name="Ezra D."/>
            <person name="Gonzalez J."/>
            <person name="Henrissat B."/>
            <person name="Kuo A."/>
            <person name="Liang C."/>
            <person name="Lipzen A."/>
            <person name="Lutzoni F."/>
            <person name="Magnuson J."/>
            <person name="Mondo S."/>
            <person name="Nolan M."/>
            <person name="Ohm R."/>
            <person name="Pangilinan J."/>
            <person name="Park H.-J."/>
            <person name="Ramirez L."/>
            <person name="Alfaro M."/>
            <person name="Sun H."/>
            <person name="Tritt A."/>
            <person name="Yoshinaga Y."/>
            <person name="Zwiers L.-H."/>
            <person name="Turgeon B."/>
            <person name="Goodwin S."/>
            <person name="Spatafora J."/>
            <person name="Crous P."/>
            <person name="Grigoriev I."/>
        </authorList>
    </citation>
    <scope>NUCLEOTIDE SEQUENCE</scope>
    <source>
        <strain evidence="2">CBS 269.34</strain>
    </source>
</reference>
<dbReference type="EMBL" id="MU004184">
    <property type="protein sequence ID" value="KAF2499118.1"/>
    <property type="molecule type" value="Genomic_DNA"/>
</dbReference>
<organism evidence="2 3">
    <name type="scientific">Lophium mytilinum</name>
    <dbReference type="NCBI Taxonomy" id="390894"/>
    <lineage>
        <taxon>Eukaryota</taxon>
        <taxon>Fungi</taxon>
        <taxon>Dikarya</taxon>
        <taxon>Ascomycota</taxon>
        <taxon>Pezizomycotina</taxon>
        <taxon>Dothideomycetes</taxon>
        <taxon>Pleosporomycetidae</taxon>
        <taxon>Mytilinidiales</taxon>
        <taxon>Mytilinidiaceae</taxon>
        <taxon>Lophium</taxon>
    </lineage>
</organism>
<feature type="region of interest" description="Disordered" evidence="1">
    <location>
        <begin position="123"/>
        <end position="171"/>
    </location>
</feature>
<dbReference type="AlphaFoldDB" id="A0A6A6R2W3"/>
<accession>A0A6A6R2W3</accession>
<evidence type="ECO:0000256" key="1">
    <source>
        <dbReference type="SAM" id="MobiDB-lite"/>
    </source>
</evidence>
<gene>
    <name evidence="2" type="ORF">BU16DRAFT_557452</name>
</gene>
<evidence type="ECO:0000313" key="2">
    <source>
        <dbReference type="EMBL" id="KAF2499118.1"/>
    </source>
</evidence>
<feature type="compositionally biased region" description="Basic and acidic residues" evidence="1">
    <location>
        <begin position="161"/>
        <end position="171"/>
    </location>
</feature>
<proteinExistence type="predicted"/>